<dbReference type="AlphaFoldDB" id="A0A4R3R2X5"/>
<organism evidence="2 5">
    <name type="scientific">Rhizobium azibense</name>
    <dbReference type="NCBI Taxonomy" id="1136135"/>
    <lineage>
        <taxon>Bacteria</taxon>
        <taxon>Pseudomonadati</taxon>
        <taxon>Pseudomonadota</taxon>
        <taxon>Alphaproteobacteria</taxon>
        <taxon>Hyphomicrobiales</taxon>
        <taxon>Rhizobiaceae</taxon>
        <taxon>Rhizobium/Agrobacterium group</taxon>
        <taxon>Rhizobium</taxon>
    </lineage>
</organism>
<dbReference type="EMBL" id="SMBK01000006">
    <property type="protein sequence ID" value="TCU37041.1"/>
    <property type="molecule type" value="Genomic_DNA"/>
</dbReference>
<dbReference type="GO" id="GO:1905502">
    <property type="term" value="F:acetyl-CoA binding"/>
    <property type="evidence" value="ECO:0007669"/>
    <property type="project" value="TreeGrafter"/>
</dbReference>
<feature type="domain" description="N-acetyltransferase" evidence="1">
    <location>
        <begin position="30"/>
        <end position="173"/>
    </location>
</feature>
<dbReference type="RefSeq" id="WP_245520046.1">
    <property type="nucleotide sequence ID" value="NZ_SMBJ01000003.1"/>
</dbReference>
<keyword evidence="2" id="KW-0808">Transferase</keyword>
<dbReference type="Pfam" id="PF00583">
    <property type="entry name" value="Acetyltransf_1"/>
    <property type="match status" value="1"/>
</dbReference>
<reference evidence="4 5" key="1">
    <citation type="submission" date="2019-03" db="EMBL/GenBank/DDBJ databases">
        <title>Genomic Encyclopedia of Type Strains, Phase IV (KMG-V): Genome sequencing to study the core and pangenomes of soil and plant-associated prokaryotes.</title>
        <authorList>
            <person name="Whitman W."/>
        </authorList>
    </citation>
    <scope>NUCLEOTIDE SEQUENCE [LARGE SCALE GENOMIC DNA]</scope>
    <source>
        <strain evidence="2 5">Gr42</strain>
        <strain evidence="3 4">IE4868</strain>
    </source>
</reference>
<keyword evidence="5" id="KW-1185">Reference proteome</keyword>
<name>A0A4R3R2X5_9HYPH</name>
<protein>
    <submittedName>
        <fullName evidence="2">Acetyltransferase (GNAT) family protein</fullName>
    </submittedName>
</protein>
<dbReference type="Proteomes" id="UP000295547">
    <property type="component" value="Unassembled WGS sequence"/>
</dbReference>
<dbReference type="PANTHER" id="PTHR13538">
    <property type="entry name" value="N-ACETYLTRANSFERASE 6"/>
    <property type="match status" value="1"/>
</dbReference>
<dbReference type="InterPro" id="IPR000182">
    <property type="entry name" value="GNAT_dom"/>
</dbReference>
<proteinExistence type="predicted"/>
<evidence type="ECO:0000313" key="5">
    <source>
        <dbReference type="Proteomes" id="UP000295547"/>
    </source>
</evidence>
<comment type="caution">
    <text evidence="2">The sequence shown here is derived from an EMBL/GenBank/DDBJ whole genome shotgun (WGS) entry which is preliminary data.</text>
</comment>
<dbReference type="GO" id="GO:0005737">
    <property type="term" value="C:cytoplasm"/>
    <property type="evidence" value="ECO:0007669"/>
    <property type="project" value="TreeGrafter"/>
</dbReference>
<dbReference type="Gene3D" id="3.40.630.30">
    <property type="match status" value="1"/>
</dbReference>
<evidence type="ECO:0000313" key="2">
    <source>
        <dbReference type="EMBL" id="TCU28157.1"/>
    </source>
</evidence>
<sequence>MNRLVCFGPERTSCRNYRLDKRHPFTHSRAMIAILETLAAEPTADELDHLLKPLVDFNSHYTATIAEWPHLGIVLRQPETAEIVGGLYAFDELNWLFVKYLVVPEALRGKGLGRQLMGEAERIARERGYLGIFLDTYDFQAKPFYLKLGYEQFGELEGDERTPRRFFLRKVLSAENLGLGT</sequence>
<evidence type="ECO:0000313" key="4">
    <source>
        <dbReference type="Proteomes" id="UP000295507"/>
    </source>
</evidence>
<evidence type="ECO:0000313" key="3">
    <source>
        <dbReference type="EMBL" id="TCU37041.1"/>
    </source>
</evidence>
<dbReference type="InterPro" id="IPR016181">
    <property type="entry name" value="Acyl_CoA_acyltransferase"/>
</dbReference>
<dbReference type="Proteomes" id="UP000295507">
    <property type="component" value="Unassembled WGS sequence"/>
</dbReference>
<dbReference type="EMBL" id="SMBJ01000003">
    <property type="protein sequence ID" value="TCU28157.1"/>
    <property type="molecule type" value="Genomic_DNA"/>
</dbReference>
<evidence type="ECO:0000259" key="1">
    <source>
        <dbReference type="PROSITE" id="PS51186"/>
    </source>
</evidence>
<dbReference type="PANTHER" id="PTHR13538:SF4">
    <property type="entry name" value="N-ALPHA-ACETYLTRANSFERASE 80"/>
    <property type="match status" value="1"/>
</dbReference>
<dbReference type="InterPro" id="IPR039840">
    <property type="entry name" value="NAA80"/>
</dbReference>
<dbReference type="CDD" id="cd04301">
    <property type="entry name" value="NAT_SF"/>
    <property type="match status" value="1"/>
</dbReference>
<gene>
    <name evidence="3" type="ORF">EV129_1062</name>
    <name evidence="2" type="ORF">EV130_103564</name>
</gene>
<accession>A0A4R3R2X5</accession>
<dbReference type="SUPFAM" id="SSF55729">
    <property type="entry name" value="Acyl-CoA N-acyltransferases (Nat)"/>
    <property type="match status" value="1"/>
</dbReference>
<dbReference type="GO" id="GO:0008080">
    <property type="term" value="F:N-acetyltransferase activity"/>
    <property type="evidence" value="ECO:0007669"/>
    <property type="project" value="InterPro"/>
</dbReference>
<dbReference type="PROSITE" id="PS51186">
    <property type="entry name" value="GNAT"/>
    <property type="match status" value="1"/>
</dbReference>